<organism evidence="2">
    <name type="scientific">Dichomitus squalens</name>
    <dbReference type="NCBI Taxonomy" id="114155"/>
    <lineage>
        <taxon>Eukaryota</taxon>
        <taxon>Fungi</taxon>
        <taxon>Dikarya</taxon>
        <taxon>Basidiomycota</taxon>
        <taxon>Agaricomycotina</taxon>
        <taxon>Agaricomycetes</taxon>
        <taxon>Polyporales</taxon>
        <taxon>Polyporaceae</taxon>
        <taxon>Dichomitus</taxon>
    </lineage>
</organism>
<dbReference type="AlphaFoldDB" id="A0A4Q9MD80"/>
<sequence length="57" mass="6185">MPSHCLSHSVLTIQCHYLLSSAVKTQTPRPSASALVLYSTTSECKYRNLKSRSCAAG</sequence>
<evidence type="ECO:0000313" key="1">
    <source>
        <dbReference type="EMBL" id="TBU23011.1"/>
    </source>
</evidence>
<dbReference type="EMBL" id="ML143518">
    <property type="protein sequence ID" value="TBU23011.1"/>
    <property type="molecule type" value="Genomic_DNA"/>
</dbReference>
<dbReference type="EMBL" id="ML143446">
    <property type="protein sequence ID" value="TBU26401.1"/>
    <property type="molecule type" value="Genomic_DNA"/>
</dbReference>
<accession>A0A4Q9MD80</accession>
<gene>
    <name evidence="3" type="ORF">BD311DRAFT_762574</name>
    <name evidence="2" type="ORF">BD311DRAFT_768032</name>
    <name evidence="1" type="ORF">BD311DRAFT_769279</name>
</gene>
<evidence type="ECO:0000313" key="2">
    <source>
        <dbReference type="EMBL" id="TBU23671.1"/>
    </source>
</evidence>
<proteinExistence type="predicted"/>
<evidence type="ECO:0000313" key="3">
    <source>
        <dbReference type="EMBL" id="TBU26401.1"/>
    </source>
</evidence>
<dbReference type="EMBL" id="ML143498">
    <property type="protein sequence ID" value="TBU23671.1"/>
    <property type="molecule type" value="Genomic_DNA"/>
</dbReference>
<dbReference type="Proteomes" id="UP000292957">
    <property type="component" value="Unassembled WGS sequence"/>
</dbReference>
<name>A0A4Q9MD80_9APHY</name>
<reference evidence="2" key="1">
    <citation type="submission" date="2019-01" db="EMBL/GenBank/DDBJ databases">
        <title>Draft genome sequences of three monokaryotic isolates of the white-rot basidiomycete fungus Dichomitus squalens.</title>
        <authorList>
            <consortium name="DOE Joint Genome Institute"/>
            <person name="Lopez S.C."/>
            <person name="Andreopoulos B."/>
            <person name="Pangilinan J."/>
            <person name="Lipzen A."/>
            <person name="Riley R."/>
            <person name="Ahrendt S."/>
            <person name="Ng V."/>
            <person name="Barry K."/>
            <person name="Daum C."/>
            <person name="Grigoriev I.V."/>
            <person name="Hilden K.S."/>
            <person name="Makela M.R."/>
            <person name="de Vries R.P."/>
        </authorList>
    </citation>
    <scope>NUCLEOTIDE SEQUENCE [LARGE SCALE GENOMIC DNA]</scope>
    <source>
        <strain evidence="2">OM18370.1</strain>
    </source>
</reference>
<protein>
    <submittedName>
        <fullName evidence="2">Uncharacterized protein</fullName>
    </submittedName>
</protein>